<comment type="caution">
    <text evidence="2">The sequence shown here is derived from an EMBL/GenBank/DDBJ whole genome shotgun (WGS) entry which is preliminary data.</text>
</comment>
<accession>A0A930VBI0</accession>
<dbReference type="Gene3D" id="1.10.10.10">
    <property type="entry name" value="Winged helix-like DNA-binding domain superfamily/Winged helix DNA-binding domain"/>
    <property type="match status" value="1"/>
</dbReference>
<dbReference type="InterPro" id="IPR036388">
    <property type="entry name" value="WH-like_DNA-bd_sf"/>
</dbReference>
<proteinExistence type="predicted"/>
<dbReference type="EMBL" id="JADKPN010000004">
    <property type="protein sequence ID" value="MBF4763398.1"/>
    <property type="molecule type" value="Genomic_DNA"/>
</dbReference>
<protein>
    <submittedName>
        <fullName evidence="2">Uncharacterized protein</fullName>
    </submittedName>
</protein>
<feature type="transmembrane region" description="Helical" evidence="1">
    <location>
        <begin position="262"/>
        <end position="288"/>
    </location>
</feature>
<evidence type="ECO:0000313" key="3">
    <source>
        <dbReference type="Proteomes" id="UP000640489"/>
    </source>
</evidence>
<name>A0A930VBI0_9ACTN</name>
<evidence type="ECO:0000313" key="2">
    <source>
        <dbReference type="EMBL" id="MBF4763398.1"/>
    </source>
</evidence>
<reference evidence="2" key="1">
    <citation type="submission" date="2020-11" db="EMBL/GenBank/DDBJ databases">
        <title>Nocardioides sp. nov., isolated from Soil of Cynanchum wilfordii Hemsley rhizosphere.</title>
        <authorList>
            <person name="Lee J.-S."/>
            <person name="Suh M.K."/>
            <person name="Kim J.-S."/>
        </authorList>
    </citation>
    <scope>NUCLEOTIDE SEQUENCE</scope>
    <source>
        <strain evidence="2">KCTC 19275</strain>
    </source>
</reference>
<dbReference type="RefSeq" id="WP_194706579.1">
    <property type="nucleotide sequence ID" value="NZ_JADKPN010000004.1"/>
</dbReference>
<dbReference type="Proteomes" id="UP000640489">
    <property type="component" value="Unassembled WGS sequence"/>
</dbReference>
<organism evidence="2 3">
    <name type="scientific">Nocardioides islandensis</name>
    <dbReference type="NCBI Taxonomy" id="433663"/>
    <lineage>
        <taxon>Bacteria</taxon>
        <taxon>Bacillati</taxon>
        <taxon>Actinomycetota</taxon>
        <taxon>Actinomycetes</taxon>
        <taxon>Propionibacteriales</taxon>
        <taxon>Nocardioidaceae</taxon>
        <taxon>Nocardioides</taxon>
    </lineage>
</organism>
<keyword evidence="1" id="KW-1133">Transmembrane helix</keyword>
<gene>
    <name evidence="2" type="ORF">ISU07_09700</name>
</gene>
<keyword evidence="1" id="KW-0812">Transmembrane</keyword>
<dbReference type="AlphaFoldDB" id="A0A930VBI0"/>
<keyword evidence="1" id="KW-0472">Membrane</keyword>
<sequence>MVPLRVVLVPVAVREQNADGLPVLVGYAPDDGRWLTATARTSPEQTARDLVATMGDSFARLAERLGSRPRPVAFQDNTDAGEGVTLLYTLQLPSALTEGLLDAEAWHELLSPRAGASDAQHLGRDMISDLDHAAGVVDYWRQQLEERNCALGFLPRYFTVRQLRDIYSAVWGYEQDPDGFSKWALGARDESAKRGALAAYVEEVDLRPGDLDDDIAQLLSEDPIGLSAATPDERVDGAVLGRLLAKLGKPTTAVGVGAASTAVLSIGAVIAAPIVLTAAVAAGSVVAYQASTRGPRRTWYRRRVDADVDVLDRPLERLYQPRPAWLYAGSS</sequence>
<keyword evidence="3" id="KW-1185">Reference proteome</keyword>
<evidence type="ECO:0000256" key="1">
    <source>
        <dbReference type="SAM" id="Phobius"/>
    </source>
</evidence>